<proteinExistence type="predicted"/>
<reference evidence="1 2" key="1">
    <citation type="submission" date="2014-09" db="EMBL/GenBank/DDBJ databases">
        <title>Sporocytophaga myxococcoides PG-01 genome sequencing.</title>
        <authorList>
            <person name="Liu L."/>
            <person name="Gao P.J."/>
            <person name="Chen G.J."/>
            <person name="Wang L.S."/>
        </authorList>
    </citation>
    <scope>NUCLEOTIDE SEQUENCE [LARGE SCALE GENOMIC DNA]</scope>
    <source>
        <strain evidence="1 2">PG-01</strain>
    </source>
</reference>
<keyword evidence="2" id="KW-1185">Reference proteome</keyword>
<comment type="caution">
    <text evidence="1">The sequence shown here is derived from an EMBL/GenBank/DDBJ whole genome shotgun (WGS) entry which is preliminary data.</text>
</comment>
<dbReference type="RefSeq" id="WP_045461880.1">
    <property type="nucleotide sequence ID" value="NZ_BBLT01000003.1"/>
</dbReference>
<gene>
    <name evidence="1" type="ORF">MYP_1885</name>
</gene>
<dbReference type="OrthoDB" id="961921at2"/>
<dbReference type="Proteomes" id="UP000030185">
    <property type="component" value="Unassembled WGS sequence"/>
</dbReference>
<evidence type="ECO:0000313" key="2">
    <source>
        <dbReference type="Proteomes" id="UP000030185"/>
    </source>
</evidence>
<evidence type="ECO:0000313" key="1">
    <source>
        <dbReference type="EMBL" id="GAL84657.1"/>
    </source>
</evidence>
<name>A0A098LDX4_9BACT</name>
<protein>
    <submittedName>
        <fullName evidence="1">Uncharacterized protein</fullName>
    </submittedName>
</protein>
<dbReference type="AlphaFoldDB" id="A0A098LDX4"/>
<sequence>MELKATLKELMDTAGSKASVDVVLKNGNILLRNFHIVEFDEIKSLIKGITMQEQYTSLKEKRNPVYCFFRINEIKEIEIAELVRV</sequence>
<accession>A0A098LDX4</accession>
<dbReference type="EMBL" id="BBLT01000003">
    <property type="protein sequence ID" value="GAL84657.1"/>
    <property type="molecule type" value="Genomic_DNA"/>
</dbReference>
<dbReference type="eggNOG" id="ENOG502ZSCZ">
    <property type="taxonomic scope" value="Bacteria"/>
</dbReference>
<organism evidence="1 2">
    <name type="scientific">Sporocytophaga myxococcoides</name>
    <dbReference type="NCBI Taxonomy" id="153721"/>
    <lineage>
        <taxon>Bacteria</taxon>
        <taxon>Pseudomonadati</taxon>
        <taxon>Bacteroidota</taxon>
        <taxon>Cytophagia</taxon>
        <taxon>Cytophagales</taxon>
        <taxon>Cytophagaceae</taxon>
        <taxon>Sporocytophaga</taxon>
    </lineage>
</organism>